<dbReference type="AlphaFoldDB" id="A0A7W9W211"/>
<dbReference type="RefSeq" id="WP_009536773.1">
    <property type="nucleotide sequence ID" value="NZ_CAUQIH010000018.1"/>
</dbReference>
<proteinExistence type="predicted"/>
<comment type="caution">
    <text evidence="2">The sequence shown here is derived from an EMBL/GenBank/DDBJ whole genome shotgun (WGS) entry which is preliminary data.</text>
</comment>
<evidence type="ECO:0000313" key="3">
    <source>
        <dbReference type="Proteomes" id="UP000522163"/>
    </source>
</evidence>
<evidence type="ECO:0000256" key="1">
    <source>
        <dbReference type="SAM" id="Phobius"/>
    </source>
</evidence>
<organism evidence="2 3">
    <name type="scientific">Oribacterium sinus</name>
    <dbReference type="NCBI Taxonomy" id="237576"/>
    <lineage>
        <taxon>Bacteria</taxon>
        <taxon>Bacillati</taxon>
        <taxon>Bacillota</taxon>
        <taxon>Clostridia</taxon>
        <taxon>Lachnospirales</taxon>
        <taxon>Lachnospiraceae</taxon>
        <taxon>Oribacterium</taxon>
    </lineage>
</organism>
<accession>A0A7W9W211</accession>
<feature type="transmembrane region" description="Helical" evidence="1">
    <location>
        <begin position="56"/>
        <end position="74"/>
    </location>
</feature>
<feature type="transmembrane region" description="Helical" evidence="1">
    <location>
        <begin position="20"/>
        <end position="36"/>
    </location>
</feature>
<reference evidence="2 3" key="1">
    <citation type="submission" date="2020-08" db="EMBL/GenBank/DDBJ databases">
        <title>Genomic Encyclopedia of Type Strains, Phase IV (KMG-IV): sequencing the most valuable type-strain genomes for metagenomic binning, comparative biology and taxonomic classification.</title>
        <authorList>
            <person name="Goeker M."/>
        </authorList>
    </citation>
    <scope>NUCLEOTIDE SEQUENCE [LARGE SCALE GENOMIC DNA]</scope>
    <source>
        <strain evidence="2 3">DSM 17245</strain>
    </source>
</reference>
<protein>
    <submittedName>
        <fullName evidence="2">ABC-2 type transport system permease protein</fullName>
    </submittedName>
</protein>
<gene>
    <name evidence="2" type="ORF">HNQ46_000362</name>
</gene>
<dbReference type="InterPro" id="IPR021205">
    <property type="entry name" value="Lanti_perm_SpaE/MutE/EpiE-like"/>
</dbReference>
<feature type="transmembrane region" description="Helical" evidence="1">
    <location>
        <begin position="103"/>
        <end position="122"/>
    </location>
</feature>
<feature type="transmembrane region" description="Helical" evidence="1">
    <location>
        <begin position="222"/>
        <end position="243"/>
    </location>
</feature>
<feature type="transmembrane region" description="Helical" evidence="1">
    <location>
        <begin position="164"/>
        <end position="186"/>
    </location>
</feature>
<keyword evidence="1" id="KW-0472">Membrane</keyword>
<feature type="transmembrane region" description="Helical" evidence="1">
    <location>
        <begin position="134"/>
        <end position="157"/>
    </location>
</feature>
<name>A0A7W9W211_9FIRM</name>
<dbReference type="Proteomes" id="UP000522163">
    <property type="component" value="Unassembled WGS sequence"/>
</dbReference>
<dbReference type="GeneID" id="85013928"/>
<keyword evidence="1" id="KW-0812">Transmembrane</keyword>
<keyword evidence="1" id="KW-1133">Transmembrane helix</keyword>
<sequence length="251" mass="28865">MIKMLKVEWIKEKRAANSTLKYIVPVIFLLFNLFMVNLMGQSPEGRSYLMATAFNWYPVLILPIVLSLLVVNIVSKEKEEHLTFQRRLNLSVEKILIAKNEMVILELFVILILSSIGIYLVGRFFLQEEISLKIMFLATCCLFIGSLPIIALSFFIYNLFNKKYLVILINFVFTFPSAMIAVTSYWKFFPWDYNLRILCPIIEVHPNGTFLEKSSPLTSMNAVFVGLALSVMVYILITVLNIGMERGKSHV</sequence>
<evidence type="ECO:0000313" key="2">
    <source>
        <dbReference type="EMBL" id="MBB6040399.1"/>
    </source>
</evidence>
<dbReference type="EMBL" id="JACHHH010000002">
    <property type="protein sequence ID" value="MBB6040399.1"/>
    <property type="molecule type" value="Genomic_DNA"/>
</dbReference>
<dbReference type="CDD" id="cd21807">
    <property type="entry name" value="ABC-2_lan_permease_MutE_EpiE-like"/>
    <property type="match status" value="1"/>
</dbReference>